<evidence type="ECO:0000313" key="2">
    <source>
        <dbReference type="Proteomes" id="UP000799118"/>
    </source>
</evidence>
<reference evidence="1" key="1">
    <citation type="journal article" date="2019" name="Environ. Microbiol.">
        <title>Fungal ecological strategies reflected in gene transcription - a case study of two litter decomposers.</title>
        <authorList>
            <person name="Barbi F."/>
            <person name="Kohler A."/>
            <person name="Barry K."/>
            <person name="Baskaran P."/>
            <person name="Daum C."/>
            <person name="Fauchery L."/>
            <person name="Ihrmark K."/>
            <person name="Kuo A."/>
            <person name="LaButti K."/>
            <person name="Lipzen A."/>
            <person name="Morin E."/>
            <person name="Grigoriev I.V."/>
            <person name="Henrissat B."/>
            <person name="Lindahl B."/>
            <person name="Martin F."/>
        </authorList>
    </citation>
    <scope>NUCLEOTIDE SEQUENCE</scope>
    <source>
        <strain evidence="1">JB14</strain>
    </source>
</reference>
<proteinExistence type="predicted"/>
<organism evidence="1 2">
    <name type="scientific">Gymnopus androsaceus JB14</name>
    <dbReference type="NCBI Taxonomy" id="1447944"/>
    <lineage>
        <taxon>Eukaryota</taxon>
        <taxon>Fungi</taxon>
        <taxon>Dikarya</taxon>
        <taxon>Basidiomycota</taxon>
        <taxon>Agaricomycotina</taxon>
        <taxon>Agaricomycetes</taxon>
        <taxon>Agaricomycetidae</taxon>
        <taxon>Agaricales</taxon>
        <taxon>Marasmiineae</taxon>
        <taxon>Omphalotaceae</taxon>
        <taxon>Gymnopus</taxon>
    </lineage>
</organism>
<dbReference type="GO" id="GO:0016705">
    <property type="term" value="F:oxidoreductase activity, acting on paired donors, with incorporation or reduction of molecular oxygen"/>
    <property type="evidence" value="ECO:0007669"/>
    <property type="project" value="InterPro"/>
</dbReference>
<dbReference type="InterPro" id="IPR036396">
    <property type="entry name" value="Cyt_P450_sf"/>
</dbReference>
<keyword evidence="2" id="KW-1185">Reference proteome</keyword>
<name>A0A6A4IKJ8_9AGAR</name>
<dbReference type="GO" id="GO:0004497">
    <property type="term" value="F:monooxygenase activity"/>
    <property type="evidence" value="ECO:0007669"/>
    <property type="project" value="InterPro"/>
</dbReference>
<evidence type="ECO:0000313" key="1">
    <source>
        <dbReference type="EMBL" id="KAE9410969.1"/>
    </source>
</evidence>
<dbReference type="GO" id="GO:0005506">
    <property type="term" value="F:iron ion binding"/>
    <property type="evidence" value="ECO:0007669"/>
    <property type="project" value="InterPro"/>
</dbReference>
<dbReference type="GO" id="GO:0020037">
    <property type="term" value="F:heme binding"/>
    <property type="evidence" value="ECO:0007669"/>
    <property type="project" value="InterPro"/>
</dbReference>
<dbReference type="EMBL" id="ML769384">
    <property type="protein sequence ID" value="KAE9410969.1"/>
    <property type="molecule type" value="Genomic_DNA"/>
</dbReference>
<protein>
    <recommendedName>
        <fullName evidence="3">Cytochrome P450</fullName>
    </recommendedName>
</protein>
<sequence length="103" mass="11685">WFKEYGLAYRTSSCFGEDALMLADPRALQYILHTSGYRFPKSTDSQQITTLQFGLGVLSVEGEVHSRHRKVLNPAFATGQLRQFLGLFQRSTTRVSHSNSPYL</sequence>
<gene>
    <name evidence="1" type="ORF">BT96DRAFT_804695</name>
</gene>
<dbReference type="SUPFAM" id="SSF48264">
    <property type="entry name" value="Cytochrome P450"/>
    <property type="match status" value="1"/>
</dbReference>
<accession>A0A6A4IKJ8</accession>
<dbReference type="AlphaFoldDB" id="A0A6A4IKJ8"/>
<dbReference type="Gene3D" id="1.10.630.10">
    <property type="entry name" value="Cytochrome P450"/>
    <property type="match status" value="1"/>
</dbReference>
<evidence type="ECO:0008006" key="3">
    <source>
        <dbReference type="Google" id="ProtNLM"/>
    </source>
</evidence>
<dbReference type="OrthoDB" id="5076166at2759"/>
<dbReference type="Proteomes" id="UP000799118">
    <property type="component" value="Unassembled WGS sequence"/>
</dbReference>
<feature type="non-terminal residue" evidence="1">
    <location>
        <position position="1"/>
    </location>
</feature>